<keyword evidence="12" id="KW-1185">Reference proteome</keyword>
<dbReference type="Gene3D" id="3.90.228.20">
    <property type="match status" value="1"/>
</dbReference>
<feature type="binding site" evidence="10">
    <location>
        <position position="327"/>
    </location>
    <ligand>
        <name>substrate</name>
    </ligand>
</feature>
<dbReference type="Proteomes" id="UP000186309">
    <property type="component" value="Chromosome"/>
</dbReference>
<accession>A0A1U7CN94</accession>
<feature type="binding site" evidence="10">
    <location>
        <position position="289"/>
    </location>
    <ligand>
        <name>ATP</name>
        <dbReference type="ChEBI" id="CHEBI:30616"/>
    </ligand>
</feature>
<dbReference type="PIRSF" id="PIRSF006294">
    <property type="entry name" value="PEP_crbxkin"/>
    <property type="match status" value="1"/>
</dbReference>
<dbReference type="PANTHER" id="PTHR30031">
    <property type="entry name" value="PHOSPHOENOLPYRUVATE CARBOXYKINASE ATP"/>
    <property type="match status" value="1"/>
</dbReference>
<organism evidence="11 12">
    <name type="scientific">Paludisphaera borealis</name>
    <dbReference type="NCBI Taxonomy" id="1387353"/>
    <lineage>
        <taxon>Bacteria</taxon>
        <taxon>Pseudomonadati</taxon>
        <taxon>Planctomycetota</taxon>
        <taxon>Planctomycetia</taxon>
        <taxon>Isosphaerales</taxon>
        <taxon>Isosphaeraceae</taxon>
        <taxon>Paludisphaera</taxon>
    </lineage>
</organism>
<dbReference type="NCBIfam" id="TIGR00224">
    <property type="entry name" value="pckA"/>
    <property type="match status" value="1"/>
</dbReference>
<comment type="cofactor">
    <cofactor evidence="10">
        <name>Mn(2+)</name>
        <dbReference type="ChEBI" id="CHEBI:29035"/>
    </cofactor>
    <text evidence="10">Binds 1 Mn(2+) ion per subunit.</text>
</comment>
<dbReference type="GO" id="GO:0046872">
    <property type="term" value="F:metal ion binding"/>
    <property type="evidence" value="ECO:0007669"/>
    <property type="project" value="UniProtKB-KW"/>
</dbReference>
<feature type="binding site" evidence="10">
    <location>
        <position position="223"/>
    </location>
    <ligand>
        <name>Mn(2+)</name>
        <dbReference type="ChEBI" id="CHEBI:29035"/>
    </ligand>
</feature>
<dbReference type="InterPro" id="IPR015994">
    <property type="entry name" value="PEPCK_ATP_CS"/>
</dbReference>
<proteinExistence type="inferred from homology"/>
<keyword evidence="8 10" id="KW-0456">Lyase</keyword>
<keyword evidence="5 10" id="KW-0547">Nucleotide-binding</keyword>
<keyword evidence="6 10" id="KW-0210">Decarboxylase</keyword>
<dbReference type="GO" id="GO:0005524">
    <property type="term" value="F:ATP binding"/>
    <property type="evidence" value="ECO:0007669"/>
    <property type="project" value="UniProtKB-UniRule"/>
</dbReference>
<dbReference type="SUPFAM" id="SSF68923">
    <property type="entry name" value="PEP carboxykinase N-terminal domain"/>
    <property type="match status" value="1"/>
</dbReference>
<comment type="function">
    <text evidence="10">Involved in the gluconeogenesis. Catalyzes the conversion of oxaloacetate (OAA) to phosphoenolpyruvate (PEP) through direct phosphoryl transfer between the nucleoside triphosphate and OAA.</text>
</comment>
<dbReference type="GO" id="GO:0016301">
    <property type="term" value="F:kinase activity"/>
    <property type="evidence" value="ECO:0007669"/>
    <property type="project" value="UniProtKB-KW"/>
</dbReference>
<feature type="binding site" evidence="10">
    <location>
        <begin position="446"/>
        <end position="447"/>
    </location>
    <ligand>
        <name>ATP</name>
        <dbReference type="ChEBI" id="CHEBI:30616"/>
    </ligand>
</feature>
<feature type="binding site" evidence="10">
    <location>
        <position position="204"/>
    </location>
    <ligand>
        <name>Mn(2+)</name>
        <dbReference type="ChEBI" id="CHEBI:29035"/>
    </ligand>
</feature>
<dbReference type="GO" id="GO:0004612">
    <property type="term" value="F:phosphoenolpyruvate carboxykinase (ATP) activity"/>
    <property type="evidence" value="ECO:0007669"/>
    <property type="project" value="UniProtKB-UniRule"/>
</dbReference>
<feature type="binding site" evidence="10">
    <location>
        <position position="223"/>
    </location>
    <ligand>
        <name>ATP</name>
        <dbReference type="ChEBI" id="CHEBI:30616"/>
    </ligand>
</feature>
<dbReference type="EC" id="4.1.1.49" evidence="3 10"/>
<evidence type="ECO:0000313" key="12">
    <source>
        <dbReference type="Proteomes" id="UP000186309"/>
    </source>
</evidence>
<feature type="binding site" evidence="10">
    <location>
        <position position="198"/>
    </location>
    <ligand>
        <name>substrate</name>
    </ligand>
</feature>
<dbReference type="SUPFAM" id="SSF53795">
    <property type="entry name" value="PEP carboxykinase-like"/>
    <property type="match status" value="1"/>
</dbReference>
<keyword evidence="10" id="KW-0464">Manganese</keyword>
<dbReference type="PANTHER" id="PTHR30031:SF0">
    <property type="entry name" value="PHOSPHOENOLPYRUVATE CARBOXYKINASE (ATP)"/>
    <property type="match status" value="1"/>
</dbReference>
<evidence type="ECO:0000256" key="3">
    <source>
        <dbReference type="ARBA" id="ARBA00012363"/>
    </source>
</evidence>
<evidence type="ECO:0000256" key="7">
    <source>
        <dbReference type="ARBA" id="ARBA00022840"/>
    </source>
</evidence>
<dbReference type="NCBIfam" id="NF006820">
    <property type="entry name" value="PRK09344.1-2"/>
    <property type="match status" value="1"/>
</dbReference>
<comment type="catalytic activity">
    <reaction evidence="9 10">
        <text>oxaloacetate + ATP = phosphoenolpyruvate + ADP + CO2</text>
        <dbReference type="Rhea" id="RHEA:18617"/>
        <dbReference type="ChEBI" id="CHEBI:16452"/>
        <dbReference type="ChEBI" id="CHEBI:16526"/>
        <dbReference type="ChEBI" id="CHEBI:30616"/>
        <dbReference type="ChEBI" id="CHEBI:58702"/>
        <dbReference type="ChEBI" id="CHEBI:456216"/>
        <dbReference type="EC" id="4.1.1.49"/>
    </reaction>
</comment>
<evidence type="ECO:0000256" key="4">
    <source>
        <dbReference type="ARBA" id="ARBA00022432"/>
    </source>
</evidence>
<keyword evidence="11" id="KW-0808">Transferase</keyword>
<feature type="binding site" evidence="10">
    <location>
        <position position="62"/>
    </location>
    <ligand>
        <name>substrate</name>
    </ligand>
</feature>
<feature type="binding site" evidence="10">
    <location>
        <position position="204"/>
    </location>
    <ligand>
        <name>substrate</name>
    </ligand>
</feature>
<feature type="binding site" evidence="10">
    <location>
        <begin position="240"/>
        <end position="248"/>
    </location>
    <ligand>
        <name>ATP</name>
        <dbReference type="ChEBI" id="CHEBI:30616"/>
    </ligand>
</feature>
<feature type="binding site" evidence="10">
    <location>
        <position position="452"/>
    </location>
    <ligand>
        <name>ATP</name>
        <dbReference type="ChEBI" id="CHEBI:30616"/>
    </ligand>
</feature>
<dbReference type="HAMAP" id="MF_00453">
    <property type="entry name" value="PEPCK_ATP"/>
    <property type="match status" value="1"/>
</dbReference>
<feature type="binding site" evidence="10">
    <location>
        <position position="204"/>
    </location>
    <ligand>
        <name>ATP</name>
        <dbReference type="ChEBI" id="CHEBI:30616"/>
    </ligand>
</feature>
<dbReference type="AlphaFoldDB" id="A0A1U7CN94"/>
<evidence type="ECO:0000256" key="6">
    <source>
        <dbReference type="ARBA" id="ARBA00022793"/>
    </source>
</evidence>
<comment type="similarity">
    <text evidence="2 10">Belongs to the phosphoenolpyruvate carboxykinase (ATP) family.</text>
</comment>
<name>A0A1U7CN94_9BACT</name>
<dbReference type="InterPro" id="IPR013035">
    <property type="entry name" value="PEP_carboxykinase_C"/>
</dbReference>
<evidence type="ECO:0000256" key="9">
    <source>
        <dbReference type="ARBA" id="ARBA00047371"/>
    </source>
</evidence>
<protein>
    <recommendedName>
        <fullName evidence="3 10">Phosphoenolpyruvate carboxykinase (ATP)</fullName>
        <shortName evidence="10">PCK</shortName>
        <shortName evidence="10">PEP carboxykinase</shortName>
        <shortName evidence="10">PEPCK</shortName>
        <ecNumber evidence="3 10">4.1.1.49</ecNumber>
    </recommendedName>
</protein>
<dbReference type="STRING" id="1387353.BSF38_01882"/>
<dbReference type="EMBL" id="CP019082">
    <property type="protein sequence ID" value="APW60414.1"/>
    <property type="molecule type" value="Genomic_DNA"/>
</dbReference>
<keyword evidence="10" id="KW-0479">Metal-binding</keyword>
<reference evidence="12" key="1">
    <citation type="submission" date="2016-12" db="EMBL/GenBank/DDBJ databases">
        <title>Comparative genomics of four Isosphaeraceae planctomycetes: a common pool of plasmids and glycoside hydrolase genes.</title>
        <authorList>
            <person name="Ivanova A."/>
        </authorList>
    </citation>
    <scope>NUCLEOTIDE SEQUENCE [LARGE SCALE GENOMIC DNA]</scope>
    <source>
        <strain evidence="12">PX4</strain>
    </source>
</reference>
<dbReference type="Gene3D" id="2.170.8.10">
    <property type="entry name" value="Phosphoenolpyruvate Carboxykinase, domain 2"/>
    <property type="match status" value="1"/>
</dbReference>
<dbReference type="GO" id="GO:0005829">
    <property type="term" value="C:cytosol"/>
    <property type="evidence" value="ECO:0007669"/>
    <property type="project" value="TreeGrafter"/>
</dbReference>
<evidence type="ECO:0000256" key="8">
    <source>
        <dbReference type="ARBA" id="ARBA00023239"/>
    </source>
</evidence>
<dbReference type="UniPathway" id="UPA00138"/>
<keyword evidence="4 10" id="KW-0312">Gluconeogenesis</keyword>
<feature type="binding site" evidence="10">
    <location>
        <position position="261"/>
    </location>
    <ligand>
        <name>Mn(2+)</name>
        <dbReference type="ChEBI" id="CHEBI:29035"/>
    </ligand>
</feature>
<dbReference type="Gene3D" id="3.40.449.10">
    <property type="entry name" value="Phosphoenolpyruvate Carboxykinase, domain 1"/>
    <property type="match status" value="1"/>
</dbReference>
<dbReference type="Pfam" id="PF01293">
    <property type="entry name" value="PEPCK_ATP"/>
    <property type="match status" value="1"/>
</dbReference>
<evidence type="ECO:0000256" key="10">
    <source>
        <dbReference type="HAMAP-Rule" id="MF_00453"/>
    </source>
</evidence>
<evidence type="ECO:0000256" key="2">
    <source>
        <dbReference type="ARBA" id="ARBA00006052"/>
    </source>
</evidence>
<dbReference type="OrthoDB" id="9806325at2"/>
<comment type="subcellular location">
    <subcellularLocation>
        <location evidence="10">Cytoplasm</location>
    </subcellularLocation>
</comment>
<comment type="pathway">
    <text evidence="1 10">Carbohydrate biosynthesis; gluconeogenesis.</text>
</comment>
<keyword evidence="10" id="KW-0963">Cytoplasm</keyword>
<keyword evidence="11" id="KW-0418">Kinase</keyword>
<evidence type="ECO:0000313" key="11">
    <source>
        <dbReference type="EMBL" id="APW60414.1"/>
    </source>
</evidence>
<sequence>MSDNRNDVSRAWGLEKLGIERRASTYWNPPTAVLYEHAVRRQEGLIAYGGALVVDTGAHTGRAPNDKFTIDEPGSRDKIWWGVSNHPLSEESFERVWARQRAYMADKELYVQDCYGGADPRYRLPVRIVTEYAWHSLFVRDLLIREHAHDVLRAFVPEFTIIDTPHLSADPATDGTHSGTFILVHLAKKLVLIGGTQYAGEIKKSVFSLLNYLLPQRGVLGMHCSANYGRDKDDVALFFGLSGTGKTTLSTSPDRRLIGDDEHGWSDDGVFNFEGGCYAKVIGIHAESEPEIYETTRMFGTVLENVVIDPETRKLDLDSKRLTENTRAAYPITHVPGADPEGLGGHPRNIFLLTYDAFGVLPPIARLTPEQAMYHYLTGYTSKVAGTEEGVNEPQVVFSPCFGAPFLPLHPKVYARLLGKKIAEHQARCWLVNTGVTGGPYGVGKRIAMPITRSLINSALAGELDDVPTKVNEAFHLSALSRVPRLPPDVLDPRASWPDPEAYDRKAAELARRFEENHRRIDVEI</sequence>
<dbReference type="InterPro" id="IPR001272">
    <property type="entry name" value="PEP_carboxykinase_ATP"/>
</dbReference>
<gene>
    <name evidence="10 11" type="primary">pckA</name>
    <name evidence="11" type="ORF">BSF38_01882</name>
</gene>
<feature type="binding site" evidence="10">
    <location>
        <position position="327"/>
    </location>
    <ligand>
        <name>ATP</name>
        <dbReference type="ChEBI" id="CHEBI:30616"/>
    </ligand>
</feature>
<evidence type="ECO:0000256" key="1">
    <source>
        <dbReference type="ARBA" id="ARBA00004742"/>
    </source>
</evidence>
<dbReference type="KEGG" id="pbor:BSF38_01882"/>
<dbReference type="RefSeq" id="WP_076345032.1">
    <property type="nucleotide sequence ID" value="NZ_CP019082.1"/>
</dbReference>
<dbReference type="InterPro" id="IPR008210">
    <property type="entry name" value="PEP_carboxykinase_N"/>
</dbReference>
<keyword evidence="11" id="KW-0670">Pyruvate</keyword>
<dbReference type="PROSITE" id="PS00532">
    <property type="entry name" value="PEPCK_ATP"/>
    <property type="match status" value="1"/>
</dbReference>
<dbReference type="CDD" id="cd00484">
    <property type="entry name" value="PEPCK_ATP"/>
    <property type="match status" value="1"/>
</dbReference>
<keyword evidence="7 10" id="KW-0067">ATP-binding</keyword>
<evidence type="ECO:0000256" key="5">
    <source>
        <dbReference type="ARBA" id="ARBA00022741"/>
    </source>
</evidence>
<dbReference type="NCBIfam" id="NF006821">
    <property type="entry name" value="PRK09344.1-3"/>
    <property type="match status" value="1"/>
</dbReference>
<dbReference type="GO" id="GO:0006094">
    <property type="term" value="P:gluconeogenesis"/>
    <property type="evidence" value="ECO:0007669"/>
    <property type="project" value="UniProtKB-UniRule"/>
</dbReference>